<organism evidence="2">
    <name type="scientific">freshwater metagenome</name>
    <dbReference type="NCBI Taxonomy" id="449393"/>
    <lineage>
        <taxon>unclassified sequences</taxon>
        <taxon>metagenomes</taxon>
        <taxon>ecological metagenomes</taxon>
    </lineage>
</organism>
<dbReference type="AlphaFoldDB" id="A0A6J6EBT5"/>
<keyword evidence="1" id="KW-0812">Transmembrane</keyword>
<gene>
    <name evidence="2" type="ORF">UFOPK1689_00864</name>
</gene>
<feature type="transmembrane region" description="Helical" evidence="1">
    <location>
        <begin position="99"/>
        <end position="122"/>
    </location>
</feature>
<evidence type="ECO:0000256" key="1">
    <source>
        <dbReference type="SAM" id="Phobius"/>
    </source>
</evidence>
<feature type="transmembrane region" description="Helical" evidence="1">
    <location>
        <begin position="20"/>
        <end position="37"/>
    </location>
</feature>
<reference evidence="2" key="1">
    <citation type="submission" date="2020-05" db="EMBL/GenBank/DDBJ databases">
        <authorList>
            <person name="Chiriac C."/>
            <person name="Salcher M."/>
            <person name="Ghai R."/>
            <person name="Kavagutti S V."/>
        </authorList>
    </citation>
    <scope>NUCLEOTIDE SEQUENCE</scope>
</reference>
<feature type="transmembrane region" description="Helical" evidence="1">
    <location>
        <begin position="66"/>
        <end position="87"/>
    </location>
</feature>
<proteinExistence type="predicted"/>
<protein>
    <submittedName>
        <fullName evidence="2">Unannotated protein</fullName>
    </submittedName>
</protein>
<name>A0A6J6EBT5_9ZZZZ</name>
<sequence length="140" mass="15053">MSTFQKVAIQGPGLKKEGVVVLQTVFIGFFVLIESVFRNGVGILTGIAICAALYGSLRFGRPGTTYVSVVTPPLAFAATALVITILSVGFRPSRVGIDFVAALASEAPFLIGSALYGWFIYFNQKAKKKPFRSERTTAQQ</sequence>
<keyword evidence="1" id="KW-1133">Transmembrane helix</keyword>
<accession>A0A6J6EBT5</accession>
<feature type="transmembrane region" description="Helical" evidence="1">
    <location>
        <begin position="43"/>
        <end position="59"/>
    </location>
</feature>
<dbReference type="EMBL" id="CAEZTN010000029">
    <property type="protein sequence ID" value="CAB4573912.1"/>
    <property type="molecule type" value="Genomic_DNA"/>
</dbReference>
<evidence type="ECO:0000313" key="2">
    <source>
        <dbReference type="EMBL" id="CAB4573912.1"/>
    </source>
</evidence>
<keyword evidence="1" id="KW-0472">Membrane</keyword>